<gene>
    <name evidence="1" type="ORF">SPPYR_1389</name>
</gene>
<dbReference type="AlphaFoldDB" id="A0A1Y5PR96"/>
<dbReference type="EMBL" id="LT598653">
    <property type="protein sequence ID" value="SBV32509.1"/>
    <property type="molecule type" value="Genomic_DNA"/>
</dbReference>
<name>A0A1Y5PR96_9SPHN</name>
<evidence type="ECO:0000313" key="1">
    <source>
        <dbReference type="EMBL" id="SBV32509.1"/>
    </source>
</evidence>
<proteinExistence type="predicted"/>
<organism evidence="1">
    <name type="scientific">uncultured Sphingopyxis sp</name>
    <dbReference type="NCBI Taxonomy" id="310581"/>
    <lineage>
        <taxon>Bacteria</taxon>
        <taxon>Pseudomonadati</taxon>
        <taxon>Pseudomonadota</taxon>
        <taxon>Alphaproteobacteria</taxon>
        <taxon>Sphingomonadales</taxon>
        <taxon>Sphingomonadaceae</taxon>
        <taxon>Sphingopyxis</taxon>
        <taxon>environmental samples</taxon>
    </lineage>
</organism>
<accession>A0A1Y5PR96</accession>
<dbReference type="KEGG" id="sphu:SPPYR_1389"/>
<reference evidence="1" key="1">
    <citation type="submission" date="2016-03" db="EMBL/GenBank/DDBJ databases">
        <authorList>
            <person name="Ploux O."/>
        </authorList>
    </citation>
    <scope>NUCLEOTIDE SEQUENCE</scope>
    <source>
        <strain evidence="1">UC10</strain>
    </source>
</reference>
<sequence length="90" mass="10142">MCPLSTARPTCQPPSGWPKSLSYKIALRYPPLDVAPNLQAFFARSERDFPSTGIIIPKGIDKFDNFRGDSFKRVSSCNLLRGMIKQHRNS</sequence>
<protein>
    <submittedName>
        <fullName evidence="1">Uncharacterized protein</fullName>
    </submittedName>
</protein>